<name>A0A1T4JZ01_9FIRM</name>
<evidence type="ECO:0000256" key="3">
    <source>
        <dbReference type="ARBA" id="ARBA00022597"/>
    </source>
</evidence>
<dbReference type="STRING" id="118967.SAMN02745191_0185"/>
<keyword evidence="3" id="KW-0762">Sugar transport</keyword>
<dbReference type="EMBL" id="FUWY01000001">
    <property type="protein sequence ID" value="SJZ35446.1"/>
    <property type="molecule type" value="Genomic_DNA"/>
</dbReference>
<evidence type="ECO:0000313" key="9">
    <source>
        <dbReference type="Proteomes" id="UP000243297"/>
    </source>
</evidence>
<evidence type="ECO:0000259" key="7">
    <source>
        <dbReference type="PROSITE" id="PS51100"/>
    </source>
</evidence>
<proteinExistence type="predicted"/>
<dbReference type="Gene3D" id="3.40.50.2300">
    <property type="match status" value="1"/>
</dbReference>
<reference evidence="9" key="1">
    <citation type="submission" date="2017-02" db="EMBL/GenBank/DDBJ databases">
        <authorList>
            <person name="Varghese N."/>
            <person name="Submissions S."/>
        </authorList>
    </citation>
    <scope>NUCLEOTIDE SEQUENCE [LARGE SCALE GENOMIC DNA]</scope>
    <source>
        <strain evidence="9">ATCC 25662</strain>
    </source>
</reference>
<dbReference type="AlphaFoldDB" id="A0A1T4JZ01"/>
<keyword evidence="2" id="KW-0597">Phosphoprotein</keyword>
<evidence type="ECO:0000256" key="5">
    <source>
        <dbReference type="ARBA" id="ARBA00022683"/>
    </source>
</evidence>
<dbReference type="PROSITE" id="PS51100">
    <property type="entry name" value="PTS_EIIB_TYPE_3"/>
    <property type="match status" value="1"/>
</dbReference>
<dbReference type="GO" id="GO:0009401">
    <property type="term" value="P:phosphoenolpyruvate-dependent sugar phosphotransferase system"/>
    <property type="evidence" value="ECO:0007669"/>
    <property type="project" value="UniProtKB-KW"/>
</dbReference>
<dbReference type="SUPFAM" id="SSF52794">
    <property type="entry name" value="PTS system IIB component-like"/>
    <property type="match status" value="1"/>
</dbReference>
<dbReference type="RefSeq" id="WP_078710648.1">
    <property type="nucleotide sequence ID" value="NZ_FUWY01000001.1"/>
</dbReference>
<comment type="caution">
    <text evidence="6">Lacks conserved residue(s) required for the propagation of feature annotation.</text>
</comment>
<gene>
    <name evidence="8" type="ORF">SAMN02745191_0185</name>
</gene>
<dbReference type="Proteomes" id="UP000243297">
    <property type="component" value="Unassembled WGS sequence"/>
</dbReference>
<evidence type="ECO:0000256" key="6">
    <source>
        <dbReference type="PROSITE-ProRule" id="PRU00423"/>
    </source>
</evidence>
<keyword evidence="4" id="KW-0808">Transferase</keyword>
<protein>
    <submittedName>
        <fullName evidence="8">PTS system, Lactose/Cellobiose specific IIB subunit</fullName>
    </submittedName>
</protein>
<organism evidence="8 9">
    <name type="scientific">Anaerorhabdus furcosa</name>
    <dbReference type="NCBI Taxonomy" id="118967"/>
    <lineage>
        <taxon>Bacteria</taxon>
        <taxon>Bacillati</taxon>
        <taxon>Bacillota</taxon>
        <taxon>Erysipelotrichia</taxon>
        <taxon>Erysipelotrichales</taxon>
        <taxon>Erysipelotrichaceae</taxon>
        <taxon>Anaerorhabdus</taxon>
    </lineage>
</organism>
<evidence type="ECO:0000256" key="4">
    <source>
        <dbReference type="ARBA" id="ARBA00022679"/>
    </source>
</evidence>
<keyword evidence="1" id="KW-0813">Transport</keyword>
<evidence type="ECO:0000256" key="2">
    <source>
        <dbReference type="ARBA" id="ARBA00022553"/>
    </source>
</evidence>
<accession>A0A1T4JZ01</accession>
<dbReference type="GO" id="GO:0008982">
    <property type="term" value="F:protein-N(PI)-phosphohistidine-sugar phosphotransferase activity"/>
    <property type="evidence" value="ECO:0007669"/>
    <property type="project" value="InterPro"/>
</dbReference>
<feature type="domain" description="PTS EIIB type-3" evidence="7">
    <location>
        <begin position="30"/>
        <end position="132"/>
    </location>
</feature>
<keyword evidence="9" id="KW-1185">Reference proteome</keyword>
<keyword evidence="5" id="KW-0598">Phosphotransferase system</keyword>
<sequence length="132" mass="14877">MNFKTKLNLMSDAKNEGSNRKVIIFSMDSITLTPINNGVNPYTTTLATKMNMFAKKNKLNIFTDVSRFSKIDSIGLDADIILLTPELSELKNEVKDKFPDKIIEVIEKADYGLLNVNNIFKIITNLNYPGSK</sequence>
<evidence type="ECO:0000313" key="8">
    <source>
        <dbReference type="EMBL" id="SJZ35446.1"/>
    </source>
</evidence>
<evidence type="ECO:0000256" key="1">
    <source>
        <dbReference type="ARBA" id="ARBA00022448"/>
    </source>
</evidence>
<dbReference type="InterPro" id="IPR013012">
    <property type="entry name" value="PTS_EIIB_3"/>
</dbReference>
<dbReference type="InterPro" id="IPR036095">
    <property type="entry name" value="PTS_EIIB-like_sf"/>
</dbReference>